<reference evidence="1" key="1">
    <citation type="submission" date="2021-06" db="EMBL/GenBank/DDBJ databases">
        <title>Comparative genomics, transcriptomics and evolutionary studies reveal genomic signatures of adaptation to plant cell wall in hemibiotrophic fungi.</title>
        <authorList>
            <consortium name="DOE Joint Genome Institute"/>
            <person name="Baroncelli R."/>
            <person name="Diaz J.F."/>
            <person name="Benocci T."/>
            <person name="Peng M."/>
            <person name="Battaglia E."/>
            <person name="Haridas S."/>
            <person name="Andreopoulos W."/>
            <person name="Labutti K."/>
            <person name="Pangilinan J."/>
            <person name="Floch G.L."/>
            <person name="Makela M.R."/>
            <person name="Henrissat B."/>
            <person name="Grigoriev I.V."/>
            <person name="Crouch J.A."/>
            <person name="De Vries R.P."/>
            <person name="Sukno S.A."/>
            <person name="Thon M.R."/>
        </authorList>
    </citation>
    <scope>NUCLEOTIDE SEQUENCE</scope>
    <source>
        <strain evidence="1">MAFF235873</strain>
    </source>
</reference>
<dbReference type="EMBL" id="MU842810">
    <property type="protein sequence ID" value="KAK2035062.1"/>
    <property type="molecule type" value="Genomic_DNA"/>
</dbReference>
<dbReference type="Proteomes" id="UP001232148">
    <property type="component" value="Unassembled WGS sequence"/>
</dbReference>
<name>A0AAD9HVC3_9PEZI</name>
<keyword evidence="2" id="KW-1185">Reference proteome</keyword>
<evidence type="ECO:0000313" key="1">
    <source>
        <dbReference type="EMBL" id="KAK2035062.1"/>
    </source>
</evidence>
<sequence>MNICVKYVDGIFGMQLKSTWFAVRLSVCSAAPPSLLDPPMRIPMSHCLIPMLACSEYSCQMLRCSGAAAACAQTQSTVRYHLPAGREKKKKAKRSIAQKLQSNSDLDVSSHLVHSLPDSCRCPRLLISASQLDLLHFTCEDRVKLRQALGCPGVGDTPRGAGTDQESRRLHTLRVLAVCQVWILAPSGSGPPTSLASE</sequence>
<proteinExistence type="predicted"/>
<accession>A0AAD9HVC3</accession>
<dbReference type="AlphaFoldDB" id="A0AAD9HVC3"/>
<evidence type="ECO:0000313" key="2">
    <source>
        <dbReference type="Proteomes" id="UP001232148"/>
    </source>
</evidence>
<comment type="caution">
    <text evidence="1">The sequence shown here is derived from an EMBL/GenBank/DDBJ whole genome shotgun (WGS) entry which is preliminary data.</text>
</comment>
<protein>
    <submittedName>
        <fullName evidence="1">Uncharacterized protein</fullName>
    </submittedName>
</protein>
<organism evidence="1 2">
    <name type="scientific">Colletotrichum zoysiae</name>
    <dbReference type="NCBI Taxonomy" id="1216348"/>
    <lineage>
        <taxon>Eukaryota</taxon>
        <taxon>Fungi</taxon>
        <taxon>Dikarya</taxon>
        <taxon>Ascomycota</taxon>
        <taxon>Pezizomycotina</taxon>
        <taxon>Sordariomycetes</taxon>
        <taxon>Hypocreomycetidae</taxon>
        <taxon>Glomerellales</taxon>
        <taxon>Glomerellaceae</taxon>
        <taxon>Colletotrichum</taxon>
        <taxon>Colletotrichum graminicola species complex</taxon>
    </lineage>
</organism>
<gene>
    <name evidence="1" type="ORF">LX32DRAFT_252671</name>
</gene>